<evidence type="ECO:0000313" key="3">
    <source>
        <dbReference type="Proteomes" id="UP001556367"/>
    </source>
</evidence>
<protein>
    <submittedName>
        <fullName evidence="2">Uncharacterized protein</fullName>
    </submittedName>
</protein>
<name>A0ABR3JD43_9AGAR</name>
<comment type="caution">
    <text evidence="2">The sequence shown here is derived from an EMBL/GenBank/DDBJ whole genome shotgun (WGS) entry which is preliminary data.</text>
</comment>
<organism evidence="2 3">
    <name type="scientific">Hohenbuehelia grisea</name>
    <dbReference type="NCBI Taxonomy" id="104357"/>
    <lineage>
        <taxon>Eukaryota</taxon>
        <taxon>Fungi</taxon>
        <taxon>Dikarya</taxon>
        <taxon>Basidiomycota</taxon>
        <taxon>Agaricomycotina</taxon>
        <taxon>Agaricomycetes</taxon>
        <taxon>Agaricomycetidae</taxon>
        <taxon>Agaricales</taxon>
        <taxon>Pleurotineae</taxon>
        <taxon>Pleurotaceae</taxon>
        <taxon>Hohenbuehelia</taxon>
    </lineage>
</organism>
<proteinExistence type="predicted"/>
<evidence type="ECO:0000313" key="2">
    <source>
        <dbReference type="EMBL" id="KAL0953626.1"/>
    </source>
</evidence>
<feature type="region of interest" description="Disordered" evidence="1">
    <location>
        <begin position="1"/>
        <end position="21"/>
    </location>
</feature>
<gene>
    <name evidence="2" type="ORF">HGRIS_004831</name>
</gene>
<keyword evidence="3" id="KW-1185">Reference proteome</keyword>
<evidence type="ECO:0000256" key="1">
    <source>
        <dbReference type="SAM" id="MobiDB-lite"/>
    </source>
</evidence>
<sequence>MTYLENRRLASGSNPADLGQSGEVIGYFMTNSTITSSAARPYTHSHMRHDLSEFQKVLNHERRWRWREEVTKFGGRLVL</sequence>
<dbReference type="EMBL" id="JASNQZ010000008">
    <property type="protein sequence ID" value="KAL0953626.1"/>
    <property type="molecule type" value="Genomic_DNA"/>
</dbReference>
<dbReference type="Proteomes" id="UP001556367">
    <property type="component" value="Unassembled WGS sequence"/>
</dbReference>
<accession>A0ABR3JD43</accession>
<reference evidence="3" key="1">
    <citation type="submission" date="2024-06" db="EMBL/GenBank/DDBJ databases">
        <title>Multi-omics analyses provide insights into the biosynthesis of the anticancer antibiotic pleurotin in Hohenbuehelia grisea.</title>
        <authorList>
            <person name="Weaver J.A."/>
            <person name="Alberti F."/>
        </authorList>
    </citation>
    <scope>NUCLEOTIDE SEQUENCE [LARGE SCALE GENOMIC DNA]</scope>
    <source>
        <strain evidence="3">T-177</strain>
    </source>
</reference>